<accession>A0AAV4BAL5</accession>
<reference evidence="1 2" key="1">
    <citation type="journal article" date="2021" name="Elife">
        <title>Chloroplast acquisition without the gene transfer in kleptoplastic sea slugs, Plakobranchus ocellatus.</title>
        <authorList>
            <person name="Maeda T."/>
            <person name="Takahashi S."/>
            <person name="Yoshida T."/>
            <person name="Shimamura S."/>
            <person name="Takaki Y."/>
            <person name="Nagai Y."/>
            <person name="Toyoda A."/>
            <person name="Suzuki Y."/>
            <person name="Arimoto A."/>
            <person name="Ishii H."/>
            <person name="Satoh N."/>
            <person name="Nishiyama T."/>
            <person name="Hasebe M."/>
            <person name="Maruyama T."/>
            <person name="Minagawa J."/>
            <person name="Obokata J."/>
            <person name="Shigenobu S."/>
        </authorList>
    </citation>
    <scope>NUCLEOTIDE SEQUENCE [LARGE SCALE GENOMIC DNA]</scope>
</reference>
<evidence type="ECO:0000313" key="2">
    <source>
        <dbReference type="Proteomes" id="UP000735302"/>
    </source>
</evidence>
<dbReference type="EMBL" id="BLXT01004630">
    <property type="protein sequence ID" value="GFO15856.1"/>
    <property type="molecule type" value="Genomic_DNA"/>
</dbReference>
<comment type="caution">
    <text evidence="1">The sequence shown here is derived from an EMBL/GenBank/DDBJ whole genome shotgun (WGS) entry which is preliminary data.</text>
</comment>
<organism evidence="1 2">
    <name type="scientific">Plakobranchus ocellatus</name>
    <dbReference type="NCBI Taxonomy" id="259542"/>
    <lineage>
        <taxon>Eukaryota</taxon>
        <taxon>Metazoa</taxon>
        <taxon>Spiralia</taxon>
        <taxon>Lophotrochozoa</taxon>
        <taxon>Mollusca</taxon>
        <taxon>Gastropoda</taxon>
        <taxon>Heterobranchia</taxon>
        <taxon>Euthyneura</taxon>
        <taxon>Panpulmonata</taxon>
        <taxon>Sacoglossa</taxon>
        <taxon>Placobranchoidea</taxon>
        <taxon>Plakobranchidae</taxon>
        <taxon>Plakobranchus</taxon>
    </lineage>
</organism>
<evidence type="ECO:0008006" key="3">
    <source>
        <dbReference type="Google" id="ProtNLM"/>
    </source>
</evidence>
<dbReference type="AlphaFoldDB" id="A0AAV4BAL5"/>
<gene>
    <name evidence="1" type="ORF">PoB_004236100</name>
</gene>
<evidence type="ECO:0000313" key="1">
    <source>
        <dbReference type="EMBL" id="GFO15856.1"/>
    </source>
</evidence>
<sequence>MKQTAAATAAAAAATGTAVVIIVVTTIRSFNGVPSYYYEAVTKRFSPTDYKKKRPLNTKASPQQMISGFQARAQVAGLGSNSRQNDPYGYQGGFAIHHATNAFSNVKNSSIILVQCHDYR</sequence>
<protein>
    <recommendedName>
        <fullName evidence="3">Secreted protein</fullName>
    </recommendedName>
</protein>
<keyword evidence="2" id="KW-1185">Reference proteome</keyword>
<dbReference type="Proteomes" id="UP000735302">
    <property type="component" value="Unassembled WGS sequence"/>
</dbReference>
<proteinExistence type="predicted"/>
<name>A0AAV4BAL5_9GAST</name>